<evidence type="ECO:0000256" key="1">
    <source>
        <dbReference type="SAM" id="MobiDB-lite"/>
    </source>
</evidence>
<accession>A0A5M9GF76</accession>
<comment type="caution">
    <text evidence="2">The sequence shown here is derived from an EMBL/GenBank/DDBJ whole genome shotgun (WGS) entry which is preliminary data.</text>
</comment>
<evidence type="ECO:0000313" key="3">
    <source>
        <dbReference type="Proteomes" id="UP000325411"/>
    </source>
</evidence>
<name>A0A5M9GF76_9BACI</name>
<gene>
    <name evidence="2" type="ORF">FYW06_27745</name>
</gene>
<dbReference type="EMBL" id="VXCE01000042">
    <property type="protein sequence ID" value="KAA8473243.1"/>
    <property type="molecule type" value="Genomic_DNA"/>
</dbReference>
<sequence>MAHAKPMNRKRDCCSQRFAFGIVHAEPLLKTRSRGFDPTRRATQSPKKGRKTFQKNNPKKLIKFMFLKHVFLYYFMHV</sequence>
<feature type="region of interest" description="Disordered" evidence="1">
    <location>
        <begin position="33"/>
        <end position="54"/>
    </location>
</feature>
<proteinExistence type="predicted"/>
<reference evidence="2 3" key="1">
    <citation type="submission" date="2019-09" db="EMBL/GenBank/DDBJ databases">
        <authorList>
            <person name="Geng P."/>
            <person name="Wan X."/>
            <person name="Zhou G."/>
            <person name="Yuan Z."/>
            <person name="Hu X."/>
        </authorList>
    </citation>
    <scope>NUCLEOTIDE SEQUENCE [LARGE SCALE GENOMIC DNA]</scope>
    <source>
        <strain evidence="2 3">EFR-4</strain>
    </source>
</reference>
<dbReference type="AlphaFoldDB" id="A0A5M9GF76"/>
<dbReference type="Proteomes" id="UP000325411">
    <property type="component" value="Unassembled WGS sequence"/>
</dbReference>
<protein>
    <submittedName>
        <fullName evidence="2">Uncharacterized protein</fullName>
    </submittedName>
</protein>
<organism evidence="2 3">
    <name type="scientific">Bacillus paranthracis</name>
    <dbReference type="NCBI Taxonomy" id="2026186"/>
    <lineage>
        <taxon>Bacteria</taxon>
        <taxon>Bacillati</taxon>
        <taxon>Bacillota</taxon>
        <taxon>Bacilli</taxon>
        <taxon>Bacillales</taxon>
        <taxon>Bacillaceae</taxon>
        <taxon>Bacillus</taxon>
        <taxon>Bacillus cereus group</taxon>
    </lineage>
</organism>
<evidence type="ECO:0000313" key="2">
    <source>
        <dbReference type="EMBL" id="KAA8473243.1"/>
    </source>
</evidence>